<dbReference type="InterPro" id="IPR009057">
    <property type="entry name" value="Homeodomain-like_sf"/>
</dbReference>
<dbReference type="InterPro" id="IPR001647">
    <property type="entry name" value="HTH_TetR"/>
</dbReference>
<dbReference type="Proteomes" id="UP000543556">
    <property type="component" value="Unassembled WGS sequence"/>
</dbReference>
<comment type="caution">
    <text evidence="6">The sequence shown here is derived from an EMBL/GenBank/DDBJ whole genome shotgun (WGS) entry which is preliminary data.</text>
</comment>
<proteinExistence type="predicted"/>
<dbReference type="PROSITE" id="PS50977">
    <property type="entry name" value="HTH_TETR_2"/>
    <property type="match status" value="1"/>
</dbReference>
<reference evidence="6 7" key="1">
    <citation type="submission" date="2020-02" db="EMBL/GenBank/DDBJ databases">
        <title>Genome sequence of strain AETb3-4.</title>
        <authorList>
            <person name="Gao J."/>
            <person name="Zhang X."/>
        </authorList>
    </citation>
    <scope>NUCLEOTIDE SEQUENCE [LARGE SCALE GENOMIC DNA]</scope>
    <source>
        <strain evidence="6 7">AETb3-4</strain>
    </source>
</reference>
<evidence type="ECO:0000256" key="1">
    <source>
        <dbReference type="ARBA" id="ARBA00023015"/>
    </source>
</evidence>
<dbReference type="AlphaFoldDB" id="A0A7Y7IH35"/>
<dbReference type="Pfam" id="PF13305">
    <property type="entry name" value="TetR_C_33"/>
    <property type="match status" value="1"/>
</dbReference>
<keyword evidence="2 4" id="KW-0238">DNA-binding</keyword>
<dbReference type="SUPFAM" id="SSF46689">
    <property type="entry name" value="Homeodomain-like"/>
    <property type="match status" value="1"/>
</dbReference>
<evidence type="ECO:0000259" key="5">
    <source>
        <dbReference type="PROSITE" id="PS50977"/>
    </source>
</evidence>
<dbReference type="SUPFAM" id="SSF48498">
    <property type="entry name" value="Tetracyclin repressor-like, C-terminal domain"/>
    <property type="match status" value="1"/>
</dbReference>
<dbReference type="RefSeq" id="WP_176635038.1">
    <property type="nucleotide sequence ID" value="NZ_JAAMFM010000013.1"/>
</dbReference>
<keyword evidence="7" id="KW-1185">Reference proteome</keyword>
<dbReference type="GO" id="GO:0003677">
    <property type="term" value="F:DNA binding"/>
    <property type="evidence" value="ECO:0007669"/>
    <property type="project" value="UniProtKB-UniRule"/>
</dbReference>
<accession>A0A7Y7IH35</accession>
<protein>
    <submittedName>
        <fullName evidence="6">TetR/AcrR family transcriptional regulator</fullName>
    </submittedName>
</protein>
<keyword evidence="1" id="KW-0805">Transcription regulation</keyword>
<dbReference type="InterPro" id="IPR025996">
    <property type="entry name" value="MT1864/Rv1816-like_C"/>
</dbReference>
<evidence type="ECO:0000313" key="7">
    <source>
        <dbReference type="Proteomes" id="UP000543556"/>
    </source>
</evidence>
<evidence type="ECO:0000313" key="6">
    <source>
        <dbReference type="EMBL" id="NVM95312.1"/>
    </source>
</evidence>
<feature type="DNA-binding region" description="H-T-H motif" evidence="4">
    <location>
        <begin position="34"/>
        <end position="53"/>
    </location>
</feature>
<organism evidence="6 7">
    <name type="scientific">Arthrobacter wenxiniae</name>
    <dbReference type="NCBI Taxonomy" id="2713570"/>
    <lineage>
        <taxon>Bacteria</taxon>
        <taxon>Bacillati</taxon>
        <taxon>Actinomycetota</taxon>
        <taxon>Actinomycetes</taxon>
        <taxon>Micrococcales</taxon>
        <taxon>Micrococcaceae</taxon>
        <taxon>Arthrobacter</taxon>
    </lineage>
</organism>
<dbReference type="Gene3D" id="1.10.357.10">
    <property type="entry name" value="Tetracycline Repressor, domain 2"/>
    <property type="match status" value="1"/>
</dbReference>
<evidence type="ECO:0000256" key="3">
    <source>
        <dbReference type="ARBA" id="ARBA00023163"/>
    </source>
</evidence>
<dbReference type="InterPro" id="IPR036271">
    <property type="entry name" value="Tet_transcr_reg_TetR-rel_C_sf"/>
</dbReference>
<sequence length="240" mass="25212">MAQTPRERARLQTMDEILLIGRRHLVLHGAAGLSLRAVARDLGVVSSAVYRYVKSRDELLTLLLVDGYNALGDAVDLAVGRVPADDFPGQFRALGRAVREWALAEPARYGLLFGSPVPGYDAPAEQTTGPGTRVIARLVGILEGAYIVRHGAGAPAGGAADAGVVPAPGHILAADFRAIRAEWAITADDEALARGVLAWAAIFGAVSFEVFGQYGKATFRDPAALFEVQLDILAGTAGLS</sequence>
<feature type="domain" description="HTH tetR-type" evidence="5">
    <location>
        <begin position="11"/>
        <end position="71"/>
    </location>
</feature>
<evidence type="ECO:0000256" key="2">
    <source>
        <dbReference type="ARBA" id="ARBA00023125"/>
    </source>
</evidence>
<gene>
    <name evidence="6" type="ORF">G6034_10380</name>
</gene>
<evidence type="ECO:0000256" key="4">
    <source>
        <dbReference type="PROSITE-ProRule" id="PRU00335"/>
    </source>
</evidence>
<name>A0A7Y7IH35_9MICC</name>
<keyword evidence="3" id="KW-0804">Transcription</keyword>
<dbReference type="EMBL" id="JAAMFM010000013">
    <property type="protein sequence ID" value="NVM95312.1"/>
    <property type="molecule type" value="Genomic_DNA"/>
</dbReference>